<evidence type="ECO:0000313" key="1">
    <source>
        <dbReference type="EMBL" id="KPU44942.1"/>
    </source>
</evidence>
<dbReference type="RefSeq" id="WP_054874492.1">
    <property type="nucleotide sequence ID" value="NZ_LKET01000028.1"/>
</dbReference>
<proteinExistence type="predicted"/>
<dbReference type="NCBIfam" id="TIGR01668">
    <property type="entry name" value="YqeG_hyp_ppase"/>
    <property type="match status" value="1"/>
</dbReference>
<dbReference type="Gene3D" id="3.40.50.1000">
    <property type="entry name" value="HAD superfamily/HAD-like"/>
    <property type="match status" value="1"/>
</dbReference>
<dbReference type="OrthoDB" id="9787572at2"/>
<dbReference type="InterPro" id="IPR023214">
    <property type="entry name" value="HAD_sf"/>
</dbReference>
<dbReference type="NCBIfam" id="TIGR01662">
    <property type="entry name" value="HAD-SF-IIIA"/>
    <property type="match status" value="1"/>
</dbReference>
<dbReference type="STRING" id="36849.OXPF_14200"/>
<gene>
    <name evidence="1" type="ORF">OXPF_14200</name>
</gene>
<evidence type="ECO:0000313" key="2">
    <source>
        <dbReference type="Proteomes" id="UP000050326"/>
    </source>
</evidence>
<dbReference type="SUPFAM" id="SSF56784">
    <property type="entry name" value="HAD-like"/>
    <property type="match status" value="1"/>
</dbReference>
<comment type="caution">
    <text evidence="1">The sequence shown here is derived from an EMBL/GenBank/DDBJ whole genome shotgun (WGS) entry which is preliminary data.</text>
</comment>
<accession>A0A0P9AHJ1</accession>
<dbReference type="Pfam" id="PF13242">
    <property type="entry name" value="Hydrolase_like"/>
    <property type="match status" value="1"/>
</dbReference>
<dbReference type="InterPro" id="IPR006549">
    <property type="entry name" value="HAD-SF_hydro_IIIA"/>
</dbReference>
<organism evidence="1 2">
    <name type="scientific">Oxobacter pfennigii</name>
    <dbReference type="NCBI Taxonomy" id="36849"/>
    <lineage>
        <taxon>Bacteria</taxon>
        <taxon>Bacillati</taxon>
        <taxon>Bacillota</taxon>
        <taxon>Clostridia</taxon>
        <taxon>Eubacteriales</taxon>
        <taxon>Clostridiaceae</taxon>
        <taxon>Oxobacter</taxon>
    </lineage>
</organism>
<dbReference type="InterPro" id="IPR010021">
    <property type="entry name" value="PGPP1/Gep4"/>
</dbReference>
<dbReference type="GO" id="GO:0008962">
    <property type="term" value="F:phosphatidylglycerophosphatase activity"/>
    <property type="evidence" value="ECO:0007669"/>
    <property type="project" value="InterPro"/>
</dbReference>
<dbReference type="Proteomes" id="UP000050326">
    <property type="component" value="Unassembled WGS sequence"/>
</dbReference>
<dbReference type="EMBL" id="LKET01000028">
    <property type="protein sequence ID" value="KPU44942.1"/>
    <property type="molecule type" value="Genomic_DNA"/>
</dbReference>
<keyword evidence="2" id="KW-1185">Reference proteome</keyword>
<dbReference type="InterPro" id="IPR036412">
    <property type="entry name" value="HAD-like_sf"/>
</dbReference>
<protein>
    <submittedName>
        <fullName evidence="1">Mitochondrial PGP phosphatase</fullName>
    </submittedName>
</protein>
<reference evidence="1 2" key="1">
    <citation type="submission" date="2015-09" db="EMBL/GenBank/DDBJ databases">
        <title>Genome sequence of Oxobacter pfennigii DSM 3222.</title>
        <authorList>
            <person name="Poehlein A."/>
            <person name="Bengelsdorf F.R."/>
            <person name="Schiel-Bengelsdorf B."/>
            <person name="Duerre P."/>
            <person name="Daniel R."/>
        </authorList>
    </citation>
    <scope>NUCLEOTIDE SEQUENCE [LARGE SCALE GENOMIC DNA]</scope>
    <source>
        <strain evidence="1 2">DSM 3222</strain>
    </source>
</reference>
<dbReference type="AlphaFoldDB" id="A0A0P9AHJ1"/>
<name>A0A0P9AHJ1_9CLOT</name>
<sequence length="165" mass="18925">MGKSLYPDIHIPSIYDIDLSYLKSKGITNMIIDIDNTLSKWGSKMPDEKVCSWIKGSKASGFKICILSNSSNKRISLYCSELNVLFCKNVRKPLKSSFINAMNLLESQFYNTCVVGDQIFTDILGGNKCSLFTILVNPIDRNEFILTRIIRIIEAKFLKRYYMKR</sequence>